<evidence type="ECO:0000256" key="5">
    <source>
        <dbReference type="PROSITE-ProRule" id="PRU00169"/>
    </source>
</evidence>
<dbReference type="InterPro" id="IPR003593">
    <property type="entry name" value="AAA+_ATPase"/>
</dbReference>
<reference evidence="8 9" key="1">
    <citation type="submission" date="2018-06" db="EMBL/GenBank/DDBJ databases">
        <title>Complete genome of Desulfovibrio indonesiensis P37SLT.</title>
        <authorList>
            <person name="Crispim J.S."/>
            <person name="Vidigal P.M.P."/>
            <person name="Silva L.C.F."/>
            <person name="Laguardia C.N."/>
            <person name="Araujo L.C."/>
            <person name="Dias R.S."/>
            <person name="Sousa M.P."/>
            <person name="Paula S.O."/>
            <person name="Silva C."/>
        </authorList>
    </citation>
    <scope>NUCLEOTIDE SEQUENCE [LARGE SCALE GENOMIC DNA]</scope>
    <source>
        <strain evidence="8 9">P37SLT</strain>
    </source>
</reference>
<dbReference type="Gene3D" id="3.40.50.300">
    <property type="entry name" value="P-loop containing nucleotide triphosphate hydrolases"/>
    <property type="match status" value="1"/>
</dbReference>
<dbReference type="InterPro" id="IPR025944">
    <property type="entry name" value="Sigma_54_int_dom_CS"/>
</dbReference>
<dbReference type="SUPFAM" id="SSF52172">
    <property type="entry name" value="CheY-like"/>
    <property type="match status" value="1"/>
</dbReference>
<dbReference type="PANTHER" id="PTHR32071">
    <property type="entry name" value="TRANSCRIPTIONAL REGULATORY PROTEIN"/>
    <property type="match status" value="1"/>
</dbReference>
<dbReference type="RefSeq" id="WP_144301303.1">
    <property type="nucleotide sequence ID" value="NZ_QMIE01000001.1"/>
</dbReference>
<dbReference type="AlphaFoldDB" id="A0A7M3MKB1"/>
<keyword evidence="4" id="KW-0804">Transcription</keyword>
<dbReference type="EMBL" id="QMIE01000001">
    <property type="protein sequence ID" value="TVM19842.1"/>
    <property type="molecule type" value="Genomic_DNA"/>
</dbReference>
<dbReference type="InterPro" id="IPR009057">
    <property type="entry name" value="Homeodomain-like_sf"/>
</dbReference>
<evidence type="ECO:0000313" key="9">
    <source>
        <dbReference type="Proteomes" id="UP000448292"/>
    </source>
</evidence>
<evidence type="ECO:0000256" key="4">
    <source>
        <dbReference type="ARBA" id="ARBA00023163"/>
    </source>
</evidence>
<dbReference type="InterPro" id="IPR001789">
    <property type="entry name" value="Sig_transdc_resp-reg_receiver"/>
</dbReference>
<dbReference type="InterPro" id="IPR002197">
    <property type="entry name" value="HTH_Fis"/>
</dbReference>
<dbReference type="PROSITE" id="PS50045">
    <property type="entry name" value="SIGMA54_INTERACT_4"/>
    <property type="match status" value="1"/>
</dbReference>
<proteinExistence type="predicted"/>
<gene>
    <name evidence="8" type="ORF">DPQ33_01000</name>
</gene>
<dbReference type="Gene3D" id="1.10.8.60">
    <property type="match status" value="1"/>
</dbReference>
<dbReference type="CDD" id="cd00009">
    <property type="entry name" value="AAA"/>
    <property type="match status" value="1"/>
</dbReference>
<dbReference type="PROSITE" id="PS00675">
    <property type="entry name" value="SIGMA54_INTERACT_1"/>
    <property type="match status" value="1"/>
</dbReference>
<dbReference type="GO" id="GO:0000160">
    <property type="term" value="P:phosphorelay signal transduction system"/>
    <property type="evidence" value="ECO:0007669"/>
    <property type="project" value="InterPro"/>
</dbReference>
<keyword evidence="3" id="KW-0805">Transcription regulation</keyword>
<dbReference type="SUPFAM" id="SSF46689">
    <property type="entry name" value="Homeodomain-like"/>
    <property type="match status" value="1"/>
</dbReference>
<dbReference type="SUPFAM" id="SSF52540">
    <property type="entry name" value="P-loop containing nucleoside triphosphate hydrolases"/>
    <property type="match status" value="1"/>
</dbReference>
<dbReference type="OrthoDB" id="9763792at2"/>
<evidence type="ECO:0000313" key="8">
    <source>
        <dbReference type="EMBL" id="TVM19842.1"/>
    </source>
</evidence>
<comment type="caution">
    <text evidence="8">The sequence shown here is derived from an EMBL/GenBank/DDBJ whole genome shotgun (WGS) entry which is preliminary data.</text>
</comment>
<dbReference type="PROSITE" id="PS50110">
    <property type="entry name" value="RESPONSE_REGULATORY"/>
    <property type="match status" value="1"/>
</dbReference>
<dbReference type="SMART" id="SM00382">
    <property type="entry name" value="AAA"/>
    <property type="match status" value="1"/>
</dbReference>
<evidence type="ECO:0000256" key="2">
    <source>
        <dbReference type="ARBA" id="ARBA00022840"/>
    </source>
</evidence>
<protein>
    <submittedName>
        <fullName evidence="8">Sigma-54-dependent Fis family transcriptional regulator</fullName>
    </submittedName>
</protein>
<dbReference type="FunFam" id="3.40.50.300:FF:000006">
    <property type="entry name" value="DNA-binding transcriptional regulator NtrC"/>
    <property type="match status" value="1"/>
</dbReference>
<keyword evidence="9" id="KW-1185">Reference proteome</keyword>
<keyword evidence="5" id="KW-0597">Phosphoprotein</keyword>
<dbReference type="InterPro" id="IPR002078">
    <property type="entry name" value="Sigma_54_int"/>
</dbReference>
<dbReference type="InterPro" id="IPR027417">
    <property type="entry name" value="P-loop_NTPase"/>
</dbReference>
<dbReference type="SMART" id="SM00448">
    <property type="entry name" value="REC"/>
    <property type="match status" value="1"/>
</dbReference>
<dbReference type="Proteomes" id="UP000448292">
    <property type="component" value="Unassembled WGS sequence"/>
</dbReference>
<dbReference type="PROSITE" id="PS00688">
    <property type="entry name" value="SIGMA54_INTERACT_3"/>
    <property type="match status" value="1"/>
</dbReference>
<dbReference type="Pfam" id="PF02954">
    <property type="entry name" value="HTH_8"/>
    <property type="match status" value="1"/>
</dbReference>
<dbReference type="Pfam" id="PF25601">
    <property type="entry name" value="AAA_lid_14"/>
    <property type="match status" value="1"/>
</dbReference>
<organism evidence="8 9">
    <name type="scientific">Oceanidesulfovibrio indonesiensis</name>
    <dbReference type="NCBI Taxonomy" id="54767"/>
    <lineage>
        <taxon>Bacteria</taxon>
        <taxon>Pseudomonadati</taxon>
        <taxon>Thermodesulfobacteriota</taxon>
        <taxon>Desulfovibrionia</taxon>
        <taxon>Desulfovibrionales</taxon>
        <taxon>Desulfovibrionaceae</taxon>
        <taxon>Oceanidesulfovibrio</taxon>
    </lineage>
</organism>
<dbReference type="InterPro" id="IPR011006">
    <property type="entry name" value="CheY-like_superfamily"/>
</dbReference>
<dbReference type="PRINTS" id="PR01590">
    <property type="entry name" value="HTHFIS"/>
</dbReference>
<feature type="domain" description="Sigma-54 factor interaction" evidence="6">
    <location>
        <begin position="150"/>
        <end position="379"/>
    </location>
</feature>
<feature type="modified residue" description="4-aspartylphosphate" evidence="5">
    <location>
        <position position="59"/>
    </location>
</feature>
<dbReference type="InterPro" id="IPR025662">
    <property type="entry name" value="Sigma_54_int_dom_ATP-bd_1"/>
</dbReference>
<evidence type="ECO:0000256" key="3">
    <source>
        <dbReference type="ARBA" id="ARBA00023015"/>
    </source>
</evidence>
<sequence>MLPDDLRNARILIVEDDKGLGSLLVEELEDAGLQVRWAASGEEALAVLSTFHADVVVCDLWLPGMDGLQLMESVKSRAENIEPGFLIITAFGTIPKAVEALKAGAEDFLTKPLDLERFMLRIQRLLETRRLREEVARFRELLGMEGFHGMHGQSRPMLSLFDQIRQVASASGPVLIVGESGVGKELVARAIHQESERRKEAFIAVNCAGIPENLMESEFFGHTPGAFTGAQKQRQGLFQAAEHGTLLLDEIAEMPLYMQPKLLRTLQEGTIRPVGGNTEQPVDTRIVAATNRDLEEEVREGRFREDLFYRLEAFTLRVPPLRERGEDTALLAAFFLNKHSIRMNKKGLRFSEKALRFLQDYQFPGNVRELENAIERAVTFCDGATVRYEDLPGRMREHPASLPRSPHGQPALPATLTDSLAPLAEVEQRYILHVLDQVGGNKRKAAEILGISRRTLYRRLDPDES</sequence>
<evidence type="ECO:0000259" key="7">
    <source>
        <dbReference type="PROSITE" id="PS50110"/>
    </source>
</evidence>
<dbReference type="Gene3D" id="1.10.10.60">
    <property type="entry name" value="Homeodomain-like"/>
    <property type="match status" value="1"/>
</dbReference>
<dbReference type="GO" id="GO:0043565">
    <property type="term" value="F:sequence-specific DNA binding"/>
    <property type="evidence" value="ECO:0007669"/>
    <property type="project" value="InterPro"/>
</dbReference>
<dbReference type="InterPro" id="IPR058031">
    <property type="entry name" value="AAA_lid_NorR"/>
</dbReference>
<dbReference type="GO" id="GO:0006355">
    <property type="term" value="P:regulation of DNA-templated transcription"/>
    <property type="evidence" value="ECO:0007669"/>
    <property type="project" value="InterPro"/>
</dbReference>
<dbReference type="Pfam" id="PF00158">
    <property type="entry name" value="Sigma54_activat"/>
    <property type="match status" value="1"/>
</dbReference>
<keyword evidence="2" id="KW-0067">ATP-binding</keyword>
<dbReference type="Gene3D" id="3.40.50.2300">
    <property type="match status" value="1"/>
</dbReference>
<name>A0A7M3MKB1_9BACT</name>
<dbReference type="GO" id="GO:0005524">
    <property type="term" value="F:ATP binding"/>
    <property type="evidence" value="ECO:0007669"/>
    <property type="project" value="UniProtKB-KW"/>
</dbReference>
<dbReference type="Pfam" id="PF00072">
    <property type="entry name" value="Response_reg"/>
    <property type="match status" value="1"/>
</dbReference>
<accession>A0A7M3MKB1</accession>
<evidence type="ECO:0000259" key="6">
    <source>
        <dbReference type="PROSITE" id="PS50045"/>
    </source>
</evidence>
<evidence type="ECO:0000256" key="1">
    <source>
        <dbReference type="ARBA" id="ARBA00022741"/>
    </source>
</evidence>
<feature type="domain" description="Response regulatory" evidence="7">
    <location>
        <begin position="10"/>
        <end position="126"/>
    </location>
</feature>
<keyword evidence="1" id="KW-0547">Nucleotide-binding</keyword>